<feature type="coiled-coil region" evidence="1">
    <location>
        <begin position="253"/>
        <end position="314"/>
    </location>
</feature>
<keyword evidence="4" id="KW-1185">Reference proteome</keyword>
<dbReference type="EMBL" id="CP076661">
    <property type="protein sequence ID" value="QWU86754.1"/>
    <property type="molecule type" value="Genomic_DNA"/>
</dbReference>
<feature type="region of interest" description="Disordered" evidence="2">
    <location>
        <begin position="333"/>
        <end position="358"/>
    </location>
</feature>
<reference evidence="3 4" key="1">
    <citation type="submission" date="2021-06" db="EMBL/GenBank/DDBJ databases">
        <title>Candida outbreak in Lebanon.</title>
        <authorList>
            <person name="Finianos M."/>
        </authorList>
    </citation>
    <scope>NUCLEOTIDE SEQUENCE [LARGE SCALE GENOMIC DNA]</scope>
    <source>
        <strain evidence="3">CA3LBN</strain>
    </source>
</reference>
<dbReference type="Proteomes" id="UP000825434">
    <property type="component" value="Chromosome 1"/>
</dbReference>
<evidence type="ECO:0000313" key="4">
    <source>
        <dbReference type="Proteomes" id="UP000825434"/>
    </source>
</evidence>
<dbReference type="PANTHER" id="PTHR39398">
    <property type="entry name" value="YALI0F14311P"/>
    <property type="match status" value="1"/>
</dbReference>
<organism evidence="3 4">
    <name type="scientific">Candidozyma haemuli</name>
    <dbReference type="NCBI Taxonomy" id="45357"/>
    <lineage>
        <taxon>Eukaryota</taxon>
        <taxon>Fungi</taxon>
        <taxon>Dikarya</taxon>
        <taxon>Ascomycota</taxon>
        <taxon>Saccharomycotina</taxon>
        <taxon>Pichiomycetes</taxon>
        <taxon>Metschnikowiaceae</taxon>
        <taxon>Candidozyma</taxon>
    </lineage>
</organism>
<feature type="region of interest" description="Disordered" evidence="2">
    <location>
        <begin position="1"/>
        <end position="52"/>
    </location>
</feature>
<proteinExistence type="predicted"/>
<evidence type="ECO:0000313" key="3">
    <source>
        <dbReference type="EMBL" id="QWU86754.1"/>
    </source>
</evidence>
<evidence type="ECO:0000256" key="1">
    <source>
        <dbReference type="SAM" id="Coils"/>
    </source>
</evidence>
<evidence type="ECO:0000256" key="2">
    <source>
        <dbReference type="SAM" id="MobiDB-lite"/>
    </source>
</evidence>
<name>A0ABX8I2U0_9ASCO</name>
<dbReference type="PANTHER" id="PTHR39398:SF1">
    <property type="entry name" value="CSN8_PSMD8_EIF3K DOMAIN-CONTAINING PROTEIN"/>
    <property type="match status" value="1"/>
</dbReference>
<feature type="compositionally biased region" description="Basic and acidic residues" evidence="2">
    <location>
        <begin position="43"/>
        <end position="52"/>
    </location>
</feature>
<keyword evidence="1" id="KW-0175">Coiled coil</keyword>
<gene>
    <name evidence="3" type="ORF">CA3LBN_000972</name>
</gene>
<feature type="compositionally biased region" description="Basic and acidic residues" evidence="2">
    <location>
        <begin position="19"/>
        <end position="35"/>
    </location>
</feature>
<accession>A0ABX8I2U0</accession>
<protein>
    <submittedName>
        <fullName evidence="3">Uncharacterized protein</fullName>
    </submittedName>
</protein>
<sequence>MSKKYVPPNRRAKSSPQSEPDKLKERKERFNKPQKSDYGYVSRGEENKLQKDAGAREAYFEDIKKMDRKKPDPILDSLRKLREAMLHLTLDKFTKEVYMYSFEFGASVGKYQTYVPCGQFLLRTNLMTQEETASVAAIMTLHISHCNHDSGRAWSLYFRHFSRQDPLYAVLEAWDLDDYVTWMELFRNEKDKSRKQVMELGSGKMMRHMAKCLTVSYFTMAADEMAQLVNSDLGRFIEQYKLGWTVEKGIVTLRTIFDELERLKAEVNILRNDMSLFLKQLASIPEKHSQQEYQNALQQRLTQVQNTIKEYCARYNRLLPIINLSQIKLGQEPETNAKANGSPKKQNVSPQKNGQRKS</sequence>